<feature type="transmembrane region" description="Helical" evidence="2">
    <location>
        <begin position="549"/>
        <end position="570"/>
    </location>
</feature>
<keyword evidence="1" id="KW-0175">Coiled coil</keyword>
<feature type="transmembrane region" description="Helical" evidence="2">
    <location>
        <begin position="162"/>
        <end position="183"/>
    </location>
</feature>
<dbReference type="PANTHER" id="PTHR42736">
    <property type="entry name" value="PROTEIN-GLUTAMINE GAMMA-GLUTAMYLTRANSFERASE"/>
    <property type="match status" value="1"/>
</dbReference>
<dbReference type="PANTHER" id="PTHR42736:SF1">
    <property type="entry name" value="PROTEIN-GLUTAMINE GAMMA-GLUTAMYLTRANSFERASE"/>
    <property type="match status" value="1"/>
</dbReference>
<dbReference type="RefSeq" id="WP_306727932.1">
    <property type="nucleotide sequence ID" value="NZ_JAVDDT010000003.1"/>
</dbReference>
<dbReference type="Pfam" id="PF11992">
    <property type="entry name" value="TgpA_N"/>
    <property type="match status" value="1"/>
</dbReference>
<dbReference type="InterPro" id="IPR025403">
    <property type="entry name" value="TgpA-like_C"/>
</dbReference>
<keyword evidence="2" id="KW-0812">Transmembrane</keyword>
<organism evidence="4 5">
    <name type="scientific">Natronospira bacteriovora</name>
    <dbReference type="NCBI Taxonomy" id="3069753"/>
    <lineage>
        <taxon>Bacteria</taxon>
        <taxon>Pseudomonadati</taxon>
        <taxon>Pseudomonadota</taxon>
        <taxon>Gammaproteobacteria</taxon>
        <taxon>Natronospirales</taxon>
        <taxon>Natronospiraceae</taxon>
        <taxon>Natronospira</taxon>
    </lineage>
</organism>
<gene>
    <name evidence="4" type="ORF">RBH19_06075</name>
</gene>
<dbReference type="Gene3D" id="3.10.620.30">
    <property type="match status" value="1"/>
</dbReference>
<feature type="transmembrane region" description="Helical" evidence="2">
    <location>
        <begin position="20"/>
        <end position="48"/>
    </location>
</feature>
<reference evidence="4 5" key="1">
    <citation type="submission" date="2023-08" db="EMBL/GenBank/DDBJ databases">
        <title>Whole-genome sequencing of halo(alkali)philic microorganisms from hypersaline lakes.</title>
        <authorList>
            <person name="Sorokin D.Y."/>
            <person name="Abbas B."/>
            <person name="Merkel A.Y."/>
        </authorList>
    </citation>
    <scope>NUCLEOTIDE SEQUENCE [LARGE SCALE GENOMIC DNA]</scope>
    <source>
        <strain evidence="4 5">AB-CW4</strain>
    </source>
</reference>
<dbReference type="InterPro" id="IPR052901">
    <property type="entry name" value="Bact_TGase-like"/>
</dbReference>
<proteinExistence type="predicted"/>
<sequence length="663" mass="75084">MSELTPKLRERELQLLALGMLASILPVAGTLPVWVLLFSLLFAVWRLIPGWLGRRHAPLAFLRLPIGLACFGGVWLEFGSFNGVEPGTALLCLMLGLKLLESWKPRDGLILAMLAYILLLAAFLNNQDLPVAVWLTLVAAFQTGVLLRLSRIGEPGPLAPSFLTAGKLLLQALPVALILFVLFPRVPGPLWGTPTPEPRAVTGLSDRMSPGSVSQLAQSNELAFRVSFPESREPRPDERYWRGPVFHEFDGQEWREGSLPDHEPGFLPLGDPIRQEITLEDHGQHWVIALDIPGGDLPNNTRQRSDMRLESKDRISDRIRYMVDSWPSYSLDPALPDSWREALTRIPEDSNPETQALGARWGEESNGDAEALIERVLDHFGQEDFYYTLEPPRLGRHAMDEFLNDSRRGFCEHYAAAFTLLMRAAGHPARVVTGYLGAEYNPMAGHYRVRQSNAHAWSEVWIAGEGWRRVDPTGAIDPSRVETTLALGEQAEEEEWEGGLSLEYLQLQLEMLWDTVQARWDGWFLAYGPERQQEFLENLGLPGRDALRLALIMVALIGLSLLLLWLGLWWRQQPPPSRDPVERAWQQFQRRMARAGFPRQPSEGPESWQQRLQQEAPAVAQATQSLMDRFRRARYAGNAEEAQRIREELRALRARSLRRLGRE</sequence>
<feature type="domain" description="Transglutaminase-like" evidence="3">
    <location>
        <begin position="403"/>
        <end position="474"/>
    </location>
</feature>
<dbReference type="Proteomes" id="UP001239019">
    <property type="component" value="Unassembled WGS sequence"/>
</dbReference>
<evidence type="ECO:0000313" key="5">
    <source>
        <dbReference type="Proteomes" id="UP001239019"/>
    </source>
</evidence>
<comment type="caution">
    <text evidence="4">The sequence shown here is derived from an EMBL/GenBank/DDBJ whole genome shotgun (WGS) entry which is preliminary data.</text>
</comment>
<dbReference type="InterPro" id="IPR038765">
    <property type="entry name" value="Papain-like_cys_pep_sf"/>
</dbReference>
<dbReference type="EMBL" id="JAVDDT010000003">
    <property type="protein sequence ID" value="MDQ2069431.1"/>
    <property type="molecule type" value="Genomic_DNA"/>
</dbReference>
<name>A0ABU0W5Y1_9GAMM</name>
<evidence type="ECO:0000313" key="4">
    <source>
        <dbReference type="EMBL" id="MDQ2069431.1"/>
    </source>
</evidence>
<dbReference type="InterPro" id="IPR021878">
    <property type="entry name" value="TgpA_N"/>
</dbReference>
<evidence type="ECO:0000259" key="3">
    <source>
        <dbReference type="SMART" id="SM00460"/>
    </source>
</evidence>
<dbReference type="Pfam" id="PF01841">
    <property type="entry name" value="Transglut_core"/>
    <property type="match status" value="1"/>
</dbReference>
<keyword evidence="2" id="KW-0472">Membrane</keyword>
<dbReference type="InterPro" id="IPR002931">
    <property type="entry name" value="Transglutaminase-like"/>
</dbReference>
<feature type="transmembrane region" description="Helical" evidence="2">
    <location>
        <begin position="131"/>
        <end position="150"/>
    </location>
</feature>
<dbReference type="SUPFAM" id="SSF54001">
    <property type="entry name" value="Cysteine proteinases"/>
    <property type="match status" value="1"/>
</dbReference>
<evidence type="ECO:0000256" key="2">
    <source>
        <dbReference type="SAM" id="Phobius"/>
    </source>
</evidence>
<keyword evidence="2" id="KW-1133">Transmembrane helix</keyword>
<keyword evidence="5" id="KW-1185">Reference proteome</keyword>
<dbReference type="Pfam" id="PF13559">
    <property type="entry name" value="DUF4129"/>
    <property type="match status" value="1"/>
</dbReference>
<feature type="transmembrane region" description="Helical" evidence="2">
    <location>
        <begin position="60"/>
        <end position="78"/>
    </location>
</feature>
<accession>A0ABU0W5Y1</accession>
<feature type="transmembrane region" description="Helical" evidence="2">
    <location>
        <begin position="108"/>
        <end position="125"/>
    </location>
</feature>
<dbReference type="SMART" id="SM00460">
    <property type="entry name" value="TGc"/>
    <property type="match status" value="1"/>
</dbReference>
<evidence type="ECO:0000256" key="1">
    <source>
        <dbReference type="SAM" id="Coils"/>
    </source>
</evidence>
<protein>
    <submittedName>
        <fullName evidence="4">DUF3488 and transglutaminase-like domain-containing protein</fullName>
    </submittedName>
</protein>
<feature type="coiled-coil region" evidence="1">
    <location>
        <begin position="632"/>
        <end position="659"/>
    </location>
</feature>